<evidence type="ECO:0000313" key="2">
    <source>
        <dbReference type="EnsemblPlants" id="ORUFI03G03060.1"/>
    </source>
</evidence>
<dbReference type="AlphaFoldDB" id="A0A0E0NPI2"/>
<organism evidence="2 3">
    <name type="scientific">Oryza rufipogon</name>
    <name type="common">Brownbeard rice</name>
    <name type="synonym">Asian wild rice</name>
    <dbReference type="NCBI Taxonomy" id="4529"/>
    <lineage>
        <taxon>Eukaryota</taxon>
        <taxon>Viridiplantae</taxon>
        <taxon>Streptophyta</taxon>
        <taxon>Embryophyta</taxon>
        <taxon>Tracheophyta</taxon>
        <taxon>Spermatophyta</taxon>
        <taxon>Magnoliopsida</taxon>
        <taxon>Liliopsida</taxon>
        <taxon>Poales</taxon>
        <taxon>Poaceae</taxon>
        <taxon>BOP clade</taxon>
        <taxon>Oryzoideae</taxon>
        <taxon>Oryzeae</taxon>
        <taxon>Oryzinae</taxon>
        <taxon>Oryza</taxon>
    </lineage>
</organism>
<dbReference type="Proteomes" id="UP000008022">
    <property type="component" value="Unassembled WGS sequence"/>
</dbReference>
<reference evidence="3" key="1">
    <citation type="submission" date="2013-06" db="EMBL/GenBank/DDBJ databases">
        <authorList>
            <person name="Zhao Q."/>
        </authorList>
    </citation>
    <scope>NUCLEOTIDE SEQUENCE</scope>
    <source>
        <strain evidence="3">cv. W1943</strain>
    </source>
</reference>
<keyword evidence="3" id="KW-1185">Reference proteome</keyword>
<evidence type="ECO:0000313" key="3">
    <source>
        <dbReference type="Proteomes" id="UP000008022"/>
    </source>
</evidence>
<dbReference type="Gramene" id="ORUFI03G03060.1">
    <property type="protein sequence ID" value="ORUFI03G03060.1"/>
    <property type="gene ID" value="ORUFI03G03060"/>
</dbReference>
<dbReference type="HOGENOM" id="CLU_2945816_0_0_1"/>
<accession>A0A0E0NPI2</accession>
<name>A0A0E0NPI2_ORYRU</name>
<reference evidence="2" key="2">
    <citation type="submission" date="2015-06" db="UniProtKB">
        <authorList>
            <consortium name="EnsemblPlants"/>
        </authorList>
    </citation>
    <scope>IDENTIFICATION</scope>
</reference>
<dbReference type="EnsemblPlants" id="ORUFI03G03060.1">
    <property type="protein sequence ID" value="ORUFI03G03060.1"/>
    <property type="gene ID" value="ORUFI03G03060"/>
</dbReference>
<evidence type="ECO:0000256" key="1">
    <source>
        <dbReference type="SAM" id="MobiDB-lite"/>
    </source>
</evidence>
<protein>
    <submittedName>
        <fullName evidence="2">Uncharacterized protein</fullName>
    </submittedName>
</protein>
<proteinExistence type="predicted"/>
<sequence>MCGGERVNFGWGRHKGKGRKEGRGGGGEEDDEVRRVTLGGVWFDGLITRIRPVSDAALGI</sequence>
<feature type="region of interest" description="Disordered" evidence="1">
    <location>
        <begin position="1"/>
        <end position="31"/>
    </location>
</feature>